<reference evidence="1 2" key="1">
    <citation type="submission" date="2019-06" db="EMBL/GenBank/DDBJ databases">
        <authorList>
            <person name="Broberg M."/>
        </authorList>
    </citation>
    <scope>NUCLEOTIDE SEQUENCE [LARGE SCALE GENOMIC DNA]</scope>
</reference>
<evidence type="ECO:0000313" key="1">
    <source>
        <dbReference type="EMBL" id="VUC25645.1"/>
    </source>
</evidence>
<name>A0ABY6U3L2_BIOOC</name>
<accession>A0ABY6U3L2</accession>
<sequence>MAQSVLGIGIPATSDVVPWIARGRLQKILTAMEADMKASPYDWEMLYITPETSFDVCTSKLRERQWDVVMVGRGLRATDSLVPFFERIVNAVHQELPRTKISFNETIEKTREAVDRVLTSQDKSQS</sequence>
<comment type="caution">
    <text evidence="1">The sequence shown here is derived from an EMBL/GenBank/DDBJ whole genome shotgun (WGS) entry which is preliminary data.</text>
</comment>
<proteinExistence type="predicted"/>
<gene>
    <name evidence="1" type="ORF">CLO192961_LOCUS172266</name>
</gene>
<dbReference type="Proteomes" id="UP000766486">
    <property type="component" value="Unassembled WGS sequence"/>
</dbReference>
<dbReference type="EMBL" id="CABFNS010000737">
    <property type="protein sequence ID" value="VUC25645.1"/>
    <property type="molecule type" value="Genomic_DNA"/>
</dbReference>
<organism evidence="1 2">
    <name type="scientific">Bionectria ochroleuca</name>
    <name type="common">Gliocladium roseum</name>
    <dbReference type="NCBI Taxonomy" id="29856"/>
    <lineage>
        <taxon>Eukaryota</taxon>
        <taxon>Fungi</taxon>
        <taxon>Dikarya</taxon>
        <taxon>Ascomycota</taxon>
        <taxon>Pezizomycotina</taxon>
        <taxon>Sordariomycetes</taxon>
        <taxon>Hypocreomycetidae</taxon>
        <taxon>Hypocreales</taxon>
        <taxon>Bionectriaceae</taxon>
        <taxon>Clonostachys</taxon>
    </lineage>
</organism>
<keyword evidence="2" id="KW-1185">Reference proteome</keyword>
<evidence type="ECO:0000313" key="2">
    <source>
        <dbReference type="Proteomes" id="UP000766486"/>
    </source>
</evidence>
<protein>
    <submittedName>
        <fullName evidence="1">Uncharacterized protein</fullName>
    </submittedName>
</protein>